<reference evidence="2 3" key="2">
    <citation type="journal article" date="2015" name="Eukaryot. Cell">
        <title>Asexual propagation of a virulent clone complex in a human and feline outbreak of sporotrichosis.</title>
        <authorList>
            <person name="Teixeira Mde M."/>
            <person name="Rodrigues A.M."/>
            <person name="Tsui C.K."/>
            <person name="de Almeida L.G."/>
            <person name="Van Diepeningen A.D."/>
            <person name="van den Ende B.G."/>
            <person name="Fernandes G.F."/>
            <person name="Kano R."/>
            <person name="Hamelin R.C."/>
            <person name="Lopes-Bezerra L.M."/>
            <person name="Vasconcelos A.T."/>
            <person name="de Hoog S."/>
            <person name="de Camargo Z.P."/>
            <person name="Felipe M.S."/>
        </authorList>
    </citation>
    <scope>NUCLEOTIDE SEQUENCE [LARGE SCALE GENOMIC DNA]</scope>
    <source>
        <strain evidence="2 3">1099-18</strain>
    </source>
</reference>
<organism evidence="2 3">
    <name type="scientific">Sporothrix schenckii 1099-18</name>
    <dbReference type="NCBI Taxonomy" id="1397361"/>
    <lineage>
        <taxon>Eukaryota</taxon>
        <taxon>Fungi</taxon>
        <taxon>Dikarya</taxon>
        <taxon>Ascomycota</taxon>
        <taxon>Pezizomycotina</taxon>
        <taxon>Sordariomycetes</taxon>
        <taxon>Sordariomycetidae</taxon>
        <taxon>Ophiostomatales</taxon>
        <taxon>Ophiostomataceae</taxon>
        <taxon>Sporothrix</taxon>
    </lineage>
</organism>
<reference evidence="2 3" key="1">
    <citation type="journal article" date="2014" name="BMC Genomics">
        <title>Comparative genomics of the major fungal agents of human and animal Sporotrichosis: Sporothrix schenckii and Sporothrix brasiliensis.</title>
        <authorList>
            <person name="Teixeira M.M."/>
            <person name="de Almeida L.G."/>
            <person name="Kubitschek-Barreira P."/>
            <person name="Alves F.L."/>
            <person name="Kioshima E.S."/>
            <person name="Abadio A.K."/>
            <person name="Fernandes L."/>
            <person name="Derengowski L.S."/>
            <person name="Ferreira K.S."/>
            <person name="Souza R.C."/>
            <person name="Ruiz J.C."/>
            <person name="de Andrade N.C."/>
            <person name="Paes H.C."/>
            <person name="Nicola A.M."/>
            <person name="Albuquerque P."/>
            <person name="Gerber A.L."/>
            <person name="Martins V.P."/>
            <person name="Peconick L.D."/>
            <person name="Neto A.V."/>
            <person name="Chaucanez C.B."/>
            <person name="Silva P.A."/>
            <person name="Cunha O.L."/>
            <person name="de Oliveira F.F."/>
            <person name="dos Santos T.C."/>
            <person name="Barros A.L."/>
            <person name="Soares M.A."/>
            <person name="de Oliveira L.M."/>
            <person name="Marini M.M."/>
            <person name="Villalobos-Duno H."/>
            <person name="Cunha M.M."/>
            <person name="de Hoog S."/>
            <person name="da Silveira J.F."/>
            <person name="Henrissat B."/>
            <person name="Nino-Vega G.A."/>
            <person name="Cisalpino P.S."/>
            <person name="Mora-Montes H.M."/>
            <person name="Almeida S.R."/>
            <person name="Stajich J.E."/>
            <person name="Lopes-Bezerra L.M."/>
            <person name="Vasconcelos A.T."/>
            <person name="Felipe M.S."/>
        </authorList>
    </citation>
    <scope>NUCLEOTIDE SEQUENCE [LARGE SCALE GENOMIC DNA]</scope>
    <source>
        <strain evidence="2 3">1099-18</strain>
    </source>
</reference>
<dbReference type="Proteomes" id="UP000033710">
    <property type="component" value="Unassembled WGS sequence"/>
</dbReference>
<proteinExistence type="predicted"/>
<dbReference type="GeneID" id="27669551"/>
<evidence type="ECO:0000313" key="2">
    <source>
        <dbReference type="EMBL" id="KJR88920.1"/>
    </source>
</evidence>
<evidence type="ECO:0000313" key="3">
    <source>
        <dbReference type="Proteomes" id="UP000033710"/>
    </source>
</evidence>
<dbReference type="AlphaFoldDB" id="A0A0F2MJ91"/>
<accession>A0A0F2MJ91</accession>
<evidence type="ECO:0000256" key="1">
    <source>
        <dbReference type="SAM" id="MobiDB-lite"/>
    </source>
</evidence>
<dbReference type="OrthoDB" id="5346581at2759"/>
<dbReference type="VEuPathDB" id="FungiDB:SPSK_07615"/>
<dbReference type="EMBL" id="AXCR01000004">
    <property type="protein sequence ID" value="KJR88920.1"/>
    <property type="molecule type" value="Genomic_DNA"/>
</dbReference>
<sequence>MAAAPQESPAALVSLKHLDAERLSVFTLALENILSLSDVELTYAQIVDGLPLRKAYAESHWPVPTIVSEHESLCDGALDRVRDARSKLNMETLLFPQTALERYTDARAGSVAFCLCLIELLAVACHQIGATLYEWSDADALHSRTSVLATIGHELDANRRNRVCHPSHLPKHTHFYYRSYIYQDQYPRGVADMVGYWAETRIFGGVAVFDRGRSGDANGGVYFHSDRNNYGTSLYPPTEDQLKALMAFFTSTAAASLPPEASPLPVVSKDNRWRWDAGFAFLHWNIFRDRYERHVGQNYRPYRHKMPSSTWPEVGDDNEIFRQFVIEHGGLGPVDHAAIATAKENLKKITPTSPKWRGPMPSMDEPNPPWKPPYYHDLTRQLE</sequence>
<comment type="caution">
    <text evidence="2">The sequence shown here is derived from an EMBL/GenBank/DDBJ whole genome shotgun (WGS) entry which is preliminary data.</text>
</comment>
<dbReference type="RefSeq" id="XP_016591596.1">
    <property type="nucleotide sequence ID" value="XM_016734274.1"/>
</dbReference>
<feature type="region of interest" description="Disordered" evidence="1">
    <location>
        <begin position="350"/>
        <end position="383"/>
    </location>
</feature>
<protein>
    <submittedName>
        <fullName evidence="2">Uncharacterized protein</fullName>
    </submittedName>
</protein>
<dbReference type="KEGG" id="ssck:SPSK_07615"/>
<name>A0A0F2MJ91_SPOSC</name>
<gene>
    <name evidence="2" type="ORF">SPSK_07615</name>
</gene>